<feature type="region of interest" description="Disordered" evidence="1">
    <location>
        <begin position="58"/>
        <end position="116"/>
    </location>
</feature>
<name>A0ABD1R854_9LAMI</name>
<accession>A0ABD1R854</accession>
<evidence type="ECO:0000313" key="3">
    <source>
        <dbReference type="Proteomes" id="UP001604336"/>
    </source>
</evidence>
<proteinExistence type="predicted"/>
<dbReference type="EMBL" id="JBFOLK010000009">
    <property type="protein sequence ID" value="KAL2484610.1"/>
    <property type="molecule type" value="Genomic_DNA"/>
</dbReference>
<dbReference type="Proteomes" id="UP001604336">
    <property type="component" value="Unassembled WGS sequence"/>
</dbReference>
<feature type="compositionally biased region" description="Basic and acidic residues" evidence="1">
    <location>
        <begin position="63"/>
        <end position="72"/>
    </location>
</feature>
<gene>
    <name evidence="2" type="ORF">Adt_29366</name>
</gene>
<dbReference type="AlphaFoldDB" id="A0ABD1R854"/>
<sequence length="116" mass="12957">MSTGTEYECCGDENEVMASADNFEYNEMVPTVGMKFLSDEEAFEFYRAYAYKVGFPVKRRNSKKGDDGELRYVTEGSRSSSSDMRAQALSMRESSSSSSSIVLDRTVLDSPSSHLK</sequence>
<dbReference type="PANTHER" id="PTHR46328">
    <property type="entry name" value="FAR-RED IMPAIRED RESPONSIVE (FAR1) FAMILY PROTEIN-RELATED"/>
    <property type="match status" value="1"/>
</dbReference>
<keyword evidence="3" id="KW-1185">Reference proteome</keyword>
<comment type="caution">
    <text evidence="2">The sequence shown here is derived from an EMBL/GenBank/DDBJ whole genome shotgun (WGS) entry which is preliminary data.</text>
</comment>
<dbReference type="PANTHER" id="PTHR46328:SF35">
    <property type="entry name" value="PROTEIN FAR1-RELATED SEQUENCE 5-LIKE"/>
    <property type="match status" value="1"/>
</dbReference>
<organism evidence="2 3">
    <name type="scientific">Abeliophyllum distichum</name>
    <dbReference type="NCBI Taxonomy" id="126358"/>
    <lineage>
        <taxon>Eukaryota</taxon>
        <taxon>Viridiplantae</taxon>
        <taxon>Streptophyta</taxon>
        <taxon>Embryophyta</taxon>
        <taxon>Tracheophyta</taxon>
        <taxon>Spermatophyta</taxon>
        <taxon>Magnoliopsida</taxon>
        <taxon>eudicotyledons</taxon>
        <taxon>Gunneridae</taxon>
        <taxon>Pentapetalae</taxon>
        <taxon>asterids</taxon>
        <taxon>lamiids</taxon>
        <taxon>Lamiales</taxon>
        <taxon>Oleaceae</taxon>
        <taxon>Forsythieae</taxon>
        <taxon>Abeliophyllum</taxon>
    </lineage>
</organism>
<evidence type="ECO:0000313" key="2">
    <source>
        <dbReference type="EMBL" id="KAL2484610.1"/>
    </source>
</evidence>
<reference evidence="3" key="1">
    <citation type="submission" date="2024-07" db="EMBL/GenBank/DDBJ databases">
        <title>Two chromosome-level genome assemblies of Korean endemic species Abeliophyllum distichum and Forsythia ovata (Oleaceae).</title>
        <authorList>
            <person name="Jang H."/>
        </authorList>
    </citation>
    <scope>NUCLEOTIDE SEQUENCE [LARGE SCALE GENOMIC DNA]</scope>
</reference>
<evidence type="ECO:0000256" key="1">
    <source>
        <dbReference type="SAM" id="MobiDB-lite"/>
    </source>
</evidence>
<protein>
    <submittedName>
        <fullName evidence="2">Protein FAR1-RELATED SEQUENCE</fullName>
    </submittedName>
</protein>